<keyword evidence="8" id="KW-0970">Cilium biogenesis/degradation</keyword>
<accession>A0A0L0DMS5</accession>
<comment type="subcellular location">
    <subcellularLocation>
        <location evidence="3">Cell projection</location>
        <location evidence="3">Cilium</location>
    </subcellularLocation>
    <subcellularLocation>
        <location evidence="1">Cytoplasm</location>
        <location evidence="1">Cytoskeleton</location>
        <location evidence="1">Microtubule organizing center</location>
        <location evidence="1">Centrosome</location>
        <location evidence="1">Centriole</location>
    </subcellularLocation>
    <subcellularLocation>
        <location evidence="2">Nucleus</location>
    </subcellularLocation>
</comment>
<dbReference type="OrthoDB" id="2588702at2759"/>
<sequence>MGVLLVSVGQAGNAVAGEVWKVLRPVLGPHAALWTYAEDGAVRAVAVDSEPKVVAALSSDARPKPRSVVVGQSGRGNNWAFGYAGLPGDNLLDRALEAIRVEIEAAAFVGAIFVLHAIGGGTGSGLGSALLGSIRQDYPSTPLFSVAIAPFATGDTPLQHYNSILCLAHAQAFADGIIYCANDAAARALAPPADAASSSSAVRRAPKVAMTDINRHFGTGLASILAPRVLSRAGGSSSDAHIPGADMIAFRPLDLLGTTFAHPAYKLAHLCVGVEPARKAAIFDTDSWTKLARRAARALPKYDVNGCPGLTLAASVYARGVPGKSWVKGSKRALAALGGWYQPVAWNPYCFDALASVESIVRPARPNLAVLWNHTNLGSELQRTIDAAALMYEAGAYLHWYRKFDCPDQVLESAFEVVQGMRDAYVYAGEPS</sequence>
<keyword evidence="11" id="KW-0966">Cell projection</keyword>
<dbReference type="SUPFAM" id="SSF55307">
    <property type="entry name" value="Tubulin C-terminal domain-like"/>
    <property type="match status" value="1"/>
</dbReference>
<dbReference type="SMART" id="SM00864">
    <property type="entry name" value="Tubulin"/>
    <property type="match status" value="1"/>
</dbReference>
<keyword evidence="7 14" id="KW-0547">Nucleotide-binding</keyword>
<comment type="similarity">
    <text evidence="4 14">Belongs to the tubulin family.</text>
</comment>
<dbReference type="InterPro" id="IPR003008">
    <property type="entry name" value="Tubulin_FtsZ_GTPase"/>
</dbReference>
<dbReference type="eggNOG" id="KOG1374">
    <property type="taxonomic scope" value="Eukaryota"/>
</dbReference>
<dbReference type="InterPro" id="IPR002967">
    <property type="entry name" value="Delta_tubulin"/>
</dbReference>
<evidence type="ECO:0000256" key="4">
    <source>
        <dbReference type="ARBA" id="ARBA00009636"/>
    </source>
</evidence>
<keyword evidence="10" id="KW-0539">Nucleus</keyword>
<dbReference type="Gene3D" id="3.40.50.1440">
    <property type="entry name" value="Tubulin/FtsZ, GTPase domain"/>
    <property type="match status" value="1"/>
</dbReference>
<dbReference type="InterPro" id="IPR017975">
    <property type="entry name" value="Tubulin_CS"/>
</dbReference>
<evidence type="ECO:0000256" key="11">
    <source>
        <dbReference type="ARBA" id="ARBA00023273"/>
    </source>
</evidence>
<gene>
    <name evidence="16" type="ORF">AMSG_01314</name>
</gene>
<evidence type="ECO:0000256" key="7">
    <source>
        <dbReference type="ARBA" id="ARBA00022741"/>
    </source>
</evidence>
<evidence type="ECO:0000256" key="1">
    <source>
        <dbReference type="ARBA" id="ARBA00004114"/>
    </source>
</evidence>
<dbReference type="EMBL" id="GL349437">
    <property type="protein sequence ID" value="KNC53604.1"/>
    <property type="molecule type" value="Genomic_DNA"/>
</dbReference>
<dbReference type="Proteomes" id="UP000054408">
    <property type="component" value="Unassembled WGS sequence"/>
</dbReference>
<evidence type="ECO:0000256" key="10">
    <source>
        <dbReference type="ARBA" id="ARBA00023242"/>
    </source>
</evidence>
<evidence type="ECO:0000256" key="9">
    <source>
        <dbReference type="ARBA" id="ARBA00023134"/>
    </source>
</evidence>
<dbReference type="PRINTS" id="PR01224">
    <property type="entry name" value="DELTATUBULIN"/>
</dbReference>
<evidence type="ECO:0000256" key="5">
    <source>
        <dbReference type="ARBA" id="ARBA00014184"/>
    </source>
</evidence>
<dbReference type="GO" id="GO:0005525">
    <property type="term" value="F:GTP binding"/>
    <property type="evidence" value="ECO:0007669"/>
    <property type="project" value="UniProtKB-UniRule"/>
</dbReference>
<evidence type="ECO:0000259" key="15">
    <source>
        <dbReference type="SMART" id="SM00864"/>
    </source>
</evidence>
<dbReference type="Pfam" id="PF00091">
    <property type="entry name" value="Tubulin"/>
    <property type="match status" value="1"/>
</dbReference>
<dbReference type="GO" id="GO:0030030">
    <property type="term" value="P:cell projection organization"/>
    <property type="evidence" value="ECO:0007669"/>
    <property type="project" value="UniProtKB-KW"/>
</dbReference>
<dbReference type="SUPFAM" id="SSF52490">
    <property type="entry name" value="Tubulin nucleotide-binding domain-like"/>
    <property type="match status" value="1"/>
</dbReference>
<dbReference type="GO" id="GO:0005634">
    <property type="term" value="C:nucleus"/>
    <property type="evidence" value="ECO:0007669"/>
    <property type="project" value="UniProtKB-SubCell"/>
</dbReference>
<name>A0A0L0DMS5_THETB</name>
<protein>
    <recommendedName>
        <fullName evidence="5">Tubulin delta chain</fullName>
    </recommendedName>
    <alternativeName>
        <fullName evidence="12">Delta-tubulin</fullName>
    </alternativeName>
</protein>
<dbReference type="PRINTS" id="PR01161">
    <property type="entry name" value="TUBULIN"/>
</dbReference>
<dbReference type="InterPro" id="IPR008280">
    <property type="entry name" value="Tub_FtsZ_C"/>
</dbReference>
<dbReference type="GeneID" id="25561069"/>
<evidence type="ECO:0000256" key="12">
    <source>
        <dbReference type="ARBA" id="ARBA00030594"/>
    </source>
</evidence>
<evidence type="ECO:0000256" key="6">
    <source>
        <dbReference type="ARBA" id="ARBA00022701"/>
    </source>
</evidence>
<dbReference type="STRING" id="461836.A0A0L0DMS5"/>
<reference evidence="16 17" key="1">
    <citation type="submission" date="2010-05" db="EMBL/GenBank/DDBJ databases">
        <title>The Genome Sequence of Thecamonas trahens ATCC 50062.</title>
        <authorList>
            <consortium name="The Broad Institute Genome Sequencing Platform"/>
            <person name="Russ C."/>
            <person name="Cuomo C."/>
            <person name="Shea T."/>
            <person name="Young S.K."/>
            <person name="Zeng Q."/>
            <person name="Koehrsen M."/>
            <person name="Haas B."/>
            <person name="Borodovsky M."/>
            <person name="Guigo R."/>
            <person name="Alvarado L."/>
            <person name="Berlin A."/>
            <person name="Bochicchio J."/>
            <person name="Borenstein D."/>
            <person name="Chapman S."/>
            <person name="Chen Z."/>
            <person name="Freedman E."/>
            <person name="Gellesch M."/>
            <person name="Goldberg J."/>
            <person name="Griggs A."/>
            <person name="Gujja S."/>
            <person name="Heilman E."/>
            <person name="Heiman D."/>
            <person name="Hepburn T."/>
            <person name="Howarth C."/>
            <person name="Jen D."/>
            <person name="Larson L."/>
            <person name="Mehta T."/>
            <person name="Park D."/>
            <person name="Pearson M."/>
            <person name="Roberts A."/>
            <person name="Saif S."/>
            <person name="Shenoy N."/>
            <person name="Sisk P."/>
            <person name="Stolte C."/>
            <person name="Sykes S."/>
            <person name="Thomson T."/>
            <person name="Walk T."/>
            <person name="White J."/>
            <person name="Yandava C."/>
            <person name="Burger G."/>
            <person name="Gray M.W."/>
            <person name="Holland P.W.H."/>
            <person name="King N."/>
            <person name="Lang F.B.F."/>
            <person name="Roger A.J."/>
            <person name="Ruiz-Trillo I."/>
            <person name="Lander E."/>
            <person name="Nusbaum C."/>
        </authorList>
    </citation>
    <scope>NUCLEOTIDE SEQUENCE [LARGE SCALE GENOMIC DNA]</scope>
    <source>
        <strain evidence="16 17">ATCC 50062</strain>
    </source>
</reference>
<evidence type="ECO:0000256" key="3">
    <source>
        <dbReference type="ARBA" id="ARBA00004138"/>
    </source>
</evidence>
<dbReference type="AlphaFoldDB" id="A0A0L0DMS5"/>
<evidence type="ECO:0000256" key="8">
    <source>
        <dbReference type="ARBA" id="ARBA00022794"/>
    </source>
</evidence>
<dbReference type="RefSeq" id="XP_013761921.1">
    <property type="nucleotide sequence ID" value="XM_013906467.1"/>
</dbReference>
<evidence type="ECO:0000256" key="13">
    <source>
        <dbReference type="ARBA" id="ARBA00046149"/>
    </source>
</evidence>
<comment type="function">
    <text evidence="13">Acts as a positive regulator of hedgehog signaling and regulates ciliary function.</text>
</comment>
<evidence type="ECO:0000313" key="17">
    <source>
        <dbReference type="Proteomes" id="UP000054408"/>
    </source>
</evidence>
<evidence type="ECO:0000313" key="16">
    <source>
        <dbReference type="EMBL" id="KNC53604.1"/>
    </source>
</evidence>
<organism evidence="16 17">
    <name type="scientific">Thecamonas trahens ATCC 50062</name>
    <dbReference type="NCBI Taxonomy" id="461836"/>
    <lineage>
        <taxon>Eukaryota</taxon>
        <taxon>Apusozoa</taxon>
        <taxon>Apusomonadida</taxon>
        <taxon>Apusomonadidae</taxon>
        <taxon>Thecamonas</taxon>
    </lineage>
</organism>
<evidence type="ECO:0000256" key="14">
    <source>
        <dbReference type="RuleBase" id="RU000352"/>
    </source>
</evidence>
<keyword evidence="9 14" id="KW-0342">GTP-binding</keyword>
<keyword evidence="17" id="KW-1185">Reference proteome</keyword>
<evidence type="ECO:0000256" key="2">
    <source>
        <dbReference type="ARBA" id="ARBA00004123"/>
    </source>
</evidence>
<dbReference type="GO" id="GO:0005929">
    <property type="term" value="C:cilium"/>
    <property type="evidence" value="ECO:0007669"/>
    <property type="project" value="UniProtKB-SubCell"/>
</dbReference>
<dbReference type="GO" id="GO:0005200">
    <property type="term" value="F:structural constituent of cytoskeleton"/>
    <property type="evidence" value="ECO:0007669"/>
    <property type="project" value="InterPro"/>
</dbReference>
<feature type="domain" description="Tubulin/FtsZ GTPase" evidence="15">
    <location>
        <begin position="32"/>
        <end position="234"/>
    </location>
</feature>
<dbReference type="InterPro" id="IPR036525">
    <property type="entry name" value="Tubulin/FtsZ_GTPase_sf"/>
</dbReference>
<dbReference type="PANTHER" id="PTHR11588">
    <property type="entry name" value="TUBULIN"/>
    <property type="match status" value="1"/>
</dbReference>
<dbReference type="InterPro" id="IPR000217">
    <property type="entry name" value="Tubulin"/>
</dbReference>
<keyword evidence="6 14" id="KW-0493">Microtubule</keyword>
<dbReference type="PROSITE" id="PS00227">
    <property type="entry name" value="TUBULIN"/>
    <property type="match status" value="1"/>
</dbReference>
<dbReference type="OMA" id="CITEGHK"/>
<dbReference type="GO" id="GO:0005814">
    <property type="term" value="C:centriole"/>
    <property type="evidence" value="ECO:0007669"/>
    <property type="project" value="UniProtKB-SubCell"/>
</dbReference>
<dbReference type="GO" id="GO:0005874">
    <property type="term" value="C:microtubule"/>
    <property type="evidence" value="ECO:0007669"/>
    <property type="project" value="UniProtKB-KW"/>
</dbReference>
<dbReference type="GO" id="GO:0007017">
    <property type="term" value="P:microtubule-based process"/>
    <property type="evidence" value="ECO:0007669"/>
    <property type="project" value="InterPro"/>
</dbReference>
<proteinExistence type="inferred from homology"/>